<dbReference type="Pfam" id="PF02482">
    <property type="entry name" value="Ribosomal_S30AE"/>
    <property type="match status" value="1"/>
</dbReference>
<gene>
    <name evidence="1" type="ORF">LCGC14_0533170</name>
</gene>
<organism evidence="1">
    <name type="scientific">marine sediment metagenome</name>
    <dbReference type="NCBI Taxonomy" id="412755"/>
    <lineage>
        <taxon>unclassified sequences</taxon>
        <taxon>metagenomes</taxon>
        <taxon>ecological metagenomes</taxon>
    </lineage>
</organism>
<sequence length="105" mass="11580">MDIEIRTDSNIDGDADMVDKAKNEVEKSLGRFDAHVTSIHIHFSDASAGKEGLEDIQCMIEARMEGRKPEAVTEKASTTDNALSSAIGKMRRLLDSEIGKMRDAR</sequence>
<comment type="caution">
    <text evidence="1">The sequence shown here is derived from an EMBL/GenBank/DDBJ whole genome shotgun (WGS) entry which is preliminary data.</text>
</comment>
<dbReference type="EMBL" id="LAZR01000699">
    <property type="protein sequence ID" value="KKN60345.1"/>
    <property type="molecule type" value="Genomic_DNA"/>
</dbReference>
<proteinExistence type="predicted"/>
<reference evidence="1" key="1">
    <citation type="journal article" date="2015" name="Nature">
        <title>Complex archaea that bridge the gap between prokaryotes and eukaryotes.</title>
        <authorList>
            <person name="Spang A."/>
            <person name="Saw J.H."/>
            <person name="Jorgensen S.L."/>
            <person name="Zaremba-Niedzwiedzka K."/>
            <person name="Martijn J."/>
            <person name="Lind A.E."/>
            <person name="van Eijk R."/>
            <person name="Schleper C."/>
            <person name="Guy L."/>
            <person name="Ettema T.J."/>
        </authorList>
    </citation>
    <scope>NUCLEOTIDE SEQUENCE</scope>
</reference>
<dbReference type="InterPro" id="IPR036567">
    <property type="entry name" value="RHF-like"/>
</dbReference>
<accession>A0A0F9RV74</accession>
<dbReference type="SUPFAM" id="SSF69754">
    <property type="entry name" value="Ribosome binding protein Y (YfiA homologue)"/>
    <property type="match status" value="1"/>
</dbReference>
<protein>
    <recommendedName>
        <fullName evidence="2">Ribosomal subunit interface protein</fullName>
    </recommendedName>
</protein>
<evidence type="ECO:0008006" key="2">
    <source>
        <dbReference type="Google" id="ProtNLM"/>
    </source>
</evidence>
<evidence type="ECO:0000313" key="1">
    <source>
        <dbReference type="EMBL" id="KKN60345.1"/>
    </source>
</evidence>
<dbReference type="InterPro" id="IPR003489">
    <property type="entry name" value="RHF/RaiA"/>
</dbReference>
<dbReference type="Gene3D" id="3.30.160.100">
    <property type="entry name" value="Ribosome hibernation promotion factor-like"/>
    <property type="match status" value="1"/>
</dbReference>
<name>A0A0F9RV74_9ZZZZ</name>
<dbReference type="AlphaFoldDB" id="A0A0F9RV74"/>